<dbReference type="GeneID" id="66163556"/>
<dbReference type="AlphaFoldDB" id="A0A8D5ZJT4"/>
<dbReference type="GO" id="GO:0004518">
    <property type="term" value="F:nuclease activity"/>
    <property type="evidence" value="ECO:0007669"/>
    <property type="project" value="InterPro"/>
</dbReference>
<dbReference type="Pfam" id="PF02577">
    <property type="entry name" value="BFN_dom"/>
    <property type="match status" value="1"/>
</dbReference>
<dbReference type="RefSeq" id="WP_221287215.1">
    <property type="nucleotide sequence ID" value="NZ_AP024597.1"/>
</dbReference>
<dbReference type="EMBL" id="AP024597">
    <property type="protein sequence ID" value="BCU70532.1"/>
    <property type="molecule type" value="Genomic_DNA"/>
</dbReference>
<dbReference type="InterPro" id="IPR036104">
    <property type="entry name" value="BFN_sf"/>
</dbReference>
<feature type="domain" description="BFN" evidence="1">
    <location>
        <begin position="9"/>
        <end position="156"/>
    </location>
</feature>
<dbReference type="SUPFAM" id="SSF103256">
    <property type="entry name" value="Hypothetical protein TM0160"/>
    <property type="match status" value="1"/>
</dbReference>
<accession>A0A8D5ZJT4</accession>
<sequence>MQTDIDENLIRVKRVDAFFYPLHAIPTMVLYLEDSREFKMFYIPPEIVILVNKLQGKNEYEQIVASDNRESIYDVLYDILSFSSDVKEYLKKIVNRVIIDDIVRESGVYVATVEFKFDGVIIEKKLIPSHAVLLALLCDKPIYVKKQLVEEQEDEEKKRGSGNEL</sequence>
<keyword evidence="3" id="KW-1185">Reference proteome</keyword>
<evidence type="ECO:0000313" key="3">
    <source>
        <dbReference type="Proteomes" id="UP000825123"/>
    </source>
</evidence>
<proteinExistence type="predicted"/>
<evidence type="ECO:0000259" key="1">
    <source>
        <dbReference type="PROSITE" id="PS51658"/>
    </source>
</evidence>
<protein>
    <recommendedName>
        <fullName evidence="1">BFN domain-containing protein</fullName>
    </recommendedName>
</protein>
<gene>
    <name evidence="2" type="ORF">KN1_18290</name>
</gene>
<dbReference type="KEGG" id="csty:KN1_18290"/>
<name>A0A8D5ZJT4_9CREN</name>
<dbReference type="Proteomes" id="UP000825123">
    <property type="component" value="Chromosome"/>
</dbReference>
<dbReference type="PROSITE" id="PS51658">
    <property type="entry name" value="BFN"/>
    <property type="match status" value="1"/>
</dbReference>
<organism evidence="2 3">
    <name type="scientific">Stygiolobus caldivivus</name>
    <dbReference type="NCBI Taxonomy" id="2824673"/>
    <lineage>
        <taxon>Archaea</taxon>
        <taxon>Thermoproteota</taxon>
        <taxon>Thermoprotei</taxon>
        <taxon>Sulfolobales</taxon>
        <taxon>Sulfolobaceae</taxon>
        <taxon>Stygiolobus</taxon>
    </lineage>
</organism>
<dbReference type="Gene3D" id="3.10.690.10">
    <property type="entry name" value="Bifunctional nuclease domain"/>
    <property type="match status" value="1"/>
</dbReference>
<reference evidence="2 3" key="1">
    <citation type="submission" date="2021-04" db="EMBL/GenBank/DDBJ databases">
        <title>Complete genome sequence of Stygiolobus sp. KN-1.</title>
        <authorList>
            <person name="Nakamura K."/>
            <person name="Sakai H."/>
            <person name="Kurosawa N."/>
        </authorList>
    </citation>
    <scope>NUCLEOTIDE SEQUENCE [LARGE SCALE GENOMIC DNA]</scope>
    <source>
        <strain evidence="2 3">KN-1</strain>
    </source>
</reference>
<dbReference type="InterPro" id="IPR003729">
    <property type="entry name" value="Bi_nuclease_dom"/>
</dbReference>
<evidence type="ECO:0000313" key="2">
    <source>
        <dbReference type="EMBL" id="BCU70532.1"/>
    </source>
</evidence>